<protein>
    <recommendedName>
        <fullName evidence="3 8">Cytochrome c oxidase subunit 3</fullName>
    </recommendedName>
</protein>
<evidence type="ECO:0000256" key="5">
    <source>
        <dbReference type="ARBA" id="ARBA00022967"/>
    </source>
</evidence>
<keyword evidence="5" id="KW-1278">Translocase</keyword>
<evidence type="ECO:0000256" key="9">
    <source>
        <dbReference type="SAM" id="Phobius"/>
    </source>
</evidence>
<feature type="transmembrane region" description="Helical" evidence="9">
    <location>
        <begin position="238"/>
        <end position="262"/>
    </location>
</feature>
<feature type="transmembrane region" description="Helical" evidence="9">
    <location>
        <begin position="39"/>
        <end position="56"/>
    </location>
</feature>
<feature type="transmembrane region" description="Helical" evidence="9">
    <location>
        <begin position="154"/>
        <end position="174"/>
    </location>
</feature>
<comment type="similarity">
    <text evidence="2 8">Belongs to the cytochrome c oxidase subunit 3 family.</text>
</comment>
<evidence type="ECO:0000256" key="1">
    <source>
        <dbReference type="ARBA" id="ARBA00004141"/>
    </source>
</evidence>
<dbReference type="PANTHER" id="PTHR11403:SF7">
    <property type="entry name" value="CYTOCHROME C OXIDASE SUBUNIT 3"/>
    <property type="match status" value="1"/>
</dbReference>
<dbReference type="InterPro" id="IPR035973">
    <property type="entry name" value="Cyt_c_oxidase_su3-like_sf"/>
</dbReference>
<dbReference type="AlphaFoldDB" id="D3DKL4"/>
<keyword evidence="8 12" id="KW-0496">Mitochondrion</keyword>
<evidence type="ECO:0000256" key="7">
    <source>
        <dbReference type="ARBA" id="ARBA00023136"/>
    </source>
</evidence>
<dbReference type="FunFam" id="1.20.120.80:FF:000002">
    <property type="entry name" value="Cytochrome c oxidase subunit 3"/>
    <property type="match status" value="1"/>
</dbReference>
<evidence type="ECO:0000256" key="6">
    <source>
        <dbReference type="ARBA" id="ARBA00022989"/>
    </source>
</evidence>
<dbReference type="GO" id="GO:0004129">
    <property type="term" value="F:cytochrome-c oxidase activity"/>
    <property type="evidence" value="ECO:0007669"/>
    <property type="project" value="InterPro"/>
</dbReference>
<dbReference type="Gene3D" id="1.20.120.80">
    <property type="entry name" value="Cytochrome c oxidase, subunit III, four-helix bundle"/>
    <property type="match status" value="1"/>
</dbReference>
<feature type="transmembrane region" description="Helical" evidence="9">
    <location>
        <begin position="12"/>
        <end position="33"/>
    </location>
</feature>
<comment type="subcellular location">
    <subcellularLocation>
        <location evidence="1">Membrane</location>
        <topology evidence="1">Multi-pass membrane protein</topology>
    </subcellularLocation>
</comment>
<dbReference type="GO" id="GO:0016020">
    <property type="term" value="C:membrane"/>
    <property type="evidence" value="ECO:0007669"/>
    <property type="project" value="UniProtKB-SubCell"/>
</dbReference>
<evidence type="ECO:0000256" key="4">
    <source>
        <dbReference type="ARBA" id="ARBA00022692"/>
    </source>
</evidence>
<dbReference type="EMBL" id="AP011545">
    <property type="protein sequence ID" value="BAI68163.1"/>
    <property type="molecule type" value="Genomic_DNA"/>
</dbReference>
<dbReference type="InterPro" id="IPR013833">
    <property type="entry name" value="Cyt_c_oxidase_su3_a-hlx"/>
</dbReference>
<dbReference type="SUPFAM" id="SSF81452">
    <property type="entry name" value="Cytochrome c oxidase subunit III-like"/>
    <property type="match status" value="1"/>
</dbReference>
<reference evidence="12" key="2">
    <citation type="submission" date="2010-02" db="EMBL/GenBank/DDBJ databases">
        <title>CMarZ DNA Barcode.</title>
        <authorList>
            <person name="Machida R.J."/>
            <person name="Nishida S."/>
        </authorList>
    </citation>
    <scope>NUCLEOTIDE SEQUENCE</scope>
</reference>
<dbReference type="Gene3D" id="1.10.287.70">
    <property type="match status" value="1"/>
</dbReference>
<gene>
    <name evidence="12" type="primary">COIII</name>
    <name evidence="11" type="synonym">COX3</name>
</gene>
<feature type="transmembrane region" description="Helical" evidence="9">
    <location>
        <begin position="77"/>
        <end position="100"/>
    </location>
</feature>
<evidence type="ECO:0000313" key="12">
    <source>
        <dbReference type="EMBL" id="BAI68163.1"/>
    </source>
</evidence>
<evidence type="ECO:0000256" key="8">
    <source>
        <dbReference type="RuleBase" id="RU003375"/>
    </source>
</evidence>
<dbReference type="CTD" id="4514"/>
<dbReference type="CDD" id="cd01665">
    <property type="entry name" value="Cyt_c_Oxidase_III"/>
    <property type="match status" value="1"/>
</dbReference>
<proteinExistence type="inferred from homology"/>
<comment type="function">
    <text evidence="8">Component of the cytochrome c oxidase, the last enzyme in the mitochondrial electron transport chain which drives oxidative phosphorylation. The respiratory chain contains 3 multisubunit complexes succinate dehydrogenase (complex II, CII), ubiquinol-cytochrome c oxidoreductase (cytochrome b-c1 complex, complex III, CIII) and cytochrome c oxidase (complex IV, CIV), that cooperate to transfer electrons derived from NADH and succinate to molecular oxygen, creating an electrochemical gradient over the inner membrane that drives transmembrane transport and the ATP synthase. Cytochrome c oxidase is the component of the respiratory chain that catalyzes the reduction of oxygen to water. Electrons originating from reduced cytochrome c in the intermembrane space (IMS) are transferred via the dinuclear copper A center (CU(A)) of subunit 2 and heme A of subunit 1 to the active site in subunit 1, a binuclear center (BNC) formed by heme A3 and copper B (CU(B)). The BNC reduces molecular oxygen to 2 water molecules using 4 electrons from cytochrome c in the IMS and 4 protons from the mitochondrial matrix.</text>
</comment>
<reference evidence="12" key="1">
    <citation type="journal article" date="2010" name="Comp. Biochem. Physiol. Part D Genomics Proteomics">
        <title>Complete mitochondrial genome sequences of the three pelagic chaetognaths Sagitta nagae, Sagitta decipiens and Sagitta enflata.</title>
        <authorList>
            <person name="Miyamoto H."/>
            <person name="Machida R.J."/>
            <person name="Nishida S."/>
        </authorList>
    </citation>
    <scope>NUCLEOTIDE SEQUENCE</scope>
</reference>
<name>D3DKL4_9BILA</name>
<dbReference type="InterPro" id="IPR024791">
    <property type="entry name" value="Cyt_c/ubiquinol_Oxase_su3"/>
</dbReference>
<keyword evidence="7 9" id="KW-0472">Membrane</keyword>
<reference evidence="11" key="3">
    <citation type="submission" date="2013-05" db="EMBL/GenBank/DDBJ databases">
        <title>The mitochondrial genome of Zonosagitta nagae.</title>
        <authorList>
            <person name="Shen X."/>
        </authorList>
    </citation>
    <scope>NUCLEOTIDE SEQUENCE</scope>
</reference>
<evidence type="ECO:0000259" key="10">
    <source>
        <dbReference type="PROSITE" id="PS50253"/>
    </source>
</evidence>
<dbReference type="GeneID" id="8774245"/>
<keyword evidence="6 9" id="KW-1133">Transmembrane helix</keyword>
<geneLocation type="mitochondrion" evidence="12"/>
<feature type="transmembrane region" description="Helical" evidence="9">
    <location>
        <begin position="195"/>
        <end position="218"/>
    </location>
</feature>
<evidence type="ECO:0000256" key="2">
    <source>
        <dbReference type="ARBA" id="ARBA00010581"/>
    </source>
</evidence>
<organism evidence="12">
    <name type="scientific">Zonosagitta nagae</name>
    <dbReference type="NCBI Taxonomy" id="648573"/>
    <lineage>
        <taxon>Eukaryota</taxon>
        <taxon>Metazoa</taxon>
        <taxon>Spiralia</taxon>
        <taxon>Gnathifera</taxon>
        <taxon>Chaetognatha</taxon>
        <taxon>Sagittoidea</taxon>
        <taxon>Aphragmophora</taxon>
        <taxon>Ctenodontina</taxon>
        <taxon>Sagittidae</taxon>
        <taxon>Zonosagitta</taxon>
    </lineage>
</organism>
<feature type="domain" description="Heme-copper oxidase subunit III family profile" evidence="10">
    <location>
        <begin position="2"/>
        <end position="259"/>
    </location>
</feature>
<keyword evidence="4 8" id="KW-0812">Transmembrane</keyword>
<sequence>MTKHPFHIVDYSPWPLTGSVGSMCLVGGLASWMHKYDDFLMKLGLCLILLTMIQWWRDVTRESTFQGKHTNKVEDGMRMGMVLFICSEVFFFLAFFWAFFHSSLSPNIELGTVWPPVGITAINPLDVPLLNTTVLLSSGVSITWAHMALMENKWMEATLSLVVTVSLGVYFTILQAMEYVMSSFSMADSVYGSTFFVATGFHGLHVLIGTTFIAVMLYRHLLFHFTSGHHFGFEASAWYWHFVDVVWLFLFMCIYWWGYYFCKL</sequence>
<evidence type="ECO:0000256" key="3">
    <source>
        <dbReference type="ARBA" id="ARBA00015944"/>
    </source>
</evidence>
<dbReference type="PANTHER" id="PTHR11403">
    <property type="entry name" value="CYTOCHROME C OXIDASE SUBUNIT III"/>
    <property type="match status" value="1"/>
</dbReference>
<dbReference type="RefSeq" id="YP_003433772.1">
    <property type="nucleotide sequence ID" value="NC_013810.1"/>
</dbReference>
<dbReference type="InterPro" id="IPR033945">
    <property type="entry name" value="Cyt_c_oxase_su3_dom"/>
</dbReference>
<dbReference type="EMBL" id="KF051939">
    <property type="protein sequence ID" value="AGS47803.1"/>
    <property type="molecule type" value="Genomic_DNA"/>
</dbReference>
<dbReference type="GO" id="GO:0005739">
    <property type="term" value="C:mitochondrion"/>
    <property type="evidence" value="ECO:0007669"/>
    <property type="project" value="TreeGrafter"/>
</dbReference>
<dbReference type="PROSITE" id="PS50253">
    <property type="entry name" value="COX3"/>
    <property type="match status" value="1"/>
</dbReference>
<accession>D3DKL4</accession>
<dbReference type="InterPro" id="IPR000298">
    <property type="entry name" value="Cyt_c_oxidase-like_su3"/>
</dbReference>
<dbReference type="GO" id="GO:0006123">
    <property type="term" value="P:mitochondrial electron transport, cytochrome c to oxygen"/>
    <property type="evidence" value="ECO:0007669"/>
    <property type="project" value="TreeGrafter"/>
</dbReference>
<evidence type="ECO:0000313" key="11">
    <source>
        <dbReference type="EMBL" id="AGS47803.1"/>
    </source>
</evidence>
<dbReference type="Pfam" id="PF00510">
    <property type="entry name" value="COX3"/>
    <property type="match status" value="1"/>
</dbReference>